<dbReference type="EMBL" id="WTUZ01000039">
    <property type="protein sequence ID" value="MZQ86431.1"/>
    <property type="molecule type" value="Genomic_DNA"/>
</dbReference>
<sequence>MSHSDEIIKQNLILGFETVLSYALDVLVIKTDTLSRMESNLTSGIVNRVMDYKPSGKADPVAEIQAIASTYRKRGVPCFWSTFVEDEVTEAALTANKFEKVSLDPGMLMSLESWVYEDSGVPGLEYREVRTQDELDAFRHLIQISFGMPDIYVKLLSPLDTHIEAKRGIHHYLSYMDGQPVATVTSILKNGVVGIYSVTTAEPYRRKGIAEAITNYALREAHASGAKLAILQAGSPGAASLYRKLGFREEISIATYVG</sequence>
<protein>
    <submittedName>
        <fullName evidence="2">GNAT family N-acetyltransferase</fullName>
    </submittedName>
</protein>
<dbReference type="PROSITE" id="PS51186">
    <property type="entry name" value="GNAT"/>
    <property type="match status" value="1"/>
</dbReference>
<dbReference type="CDD" id="cd04301">
    <property type="entry name" value="NAT_SF"/>
    <property type="match status" value="1"/>
</dbReference>
<accession>A0A6L8V9X4</accession>
<reference evidence="2 3" key="1">
    <citation type="submission" date="2019-12" db="EMBL/GenBank/DDBJ databases">
        <title>Paenibacillus sp. nov. sp. isolated from soil.</title>
        <authorList>
            <person name="Kim J."/>
            <person name="Jeong S.E."/>
            <person name="Jung H.S."/>
            <person name="Jeon C.O."/>
        </authorList>
    </citation>
    <scope>NUCLEOTIDE SEQUENCE [LARGE SCALE GENOMIC DNA]</scope>
    <source>
        <strain evidence="2 3">5J-6</strain>
    </source>
</reference>
<dbReference type="Proteomes" id="UP000481087">
    <property type="component" value="Unassembled WGS sequence"/>
</dbReference>
<dbReference type="InterPro" id="IPR000182">
    <property type="entry name" value="GNAT_dom"/>
</dbReference>
<gene>
    <name evidence="2" type="ORF">GQF01_30450</name>
</gene>
<comment type="caution">
    <text evidence="2">The sequence shown here is derived from an EMBL/GenBank/DDBJ whole genome shotgun (WGS) entry which is preliminary data.</text>
</comment>
<evidence type="ECO:0000313" key="3">
    <source>
        <dbReference type="Proteomes" id="UP000481087"/>
    </source>
</evidence>
<dbReference type="AlphaFoldDB" id="A0A6L8V9X4"/>
<evidence type="ECO:0000259" key="1">
    <source>
        <dbReference type="PROSITE" id="PS51186"/>
    </source>
</evidence>
<dbReference type="InterPro" id="IPR016181">
    <property type="entry name" value="Acyl_CoA_acyltransferase"/>
</dbReference>
<feature type="domain" description="N-acetyltransferase" evidence="1">
    <location>
        <begin position="124"/>
        <end position="258"/>
    </location>
</feature>
<dbReference type="Pfam" id="PF00583">
    <property type="entry name" value="Acetyltransf_1"/>
    <property type="match status" value="1"/>
</dbReference>
<keyword evidence="3" id="KW-1185">Reference proteome</keyword>
<evidence type="ECO:0000313" key="2">
    <source>
        <dbReference type="EMBL" id="MZQ86431.1"/>
    </source>
</evidence>
<keyword evidence="2" id="KW-0808">Transferase</keyword>
<organism evidence="2 3">
    <name type="scientific">Paenibacillus silvestris</name>
    <dbReference type="NCBI Taxonomy" id="2606219"/>
    <lineage>
        <taxon>Bacteria</taxon>
        <taxon>Bacillati</taxon>
        <taxon>Bacillota</taxon>
        <taxon>Bacilli</taxon>
        <taxon>Bacillales</taxon>
        <taxon>Paenibacillaceae</taxon>
        <taxon>Paenibacillus</taxon>
    </lineage>
</organism>
<dbReference type="GO" id="GO:0016747">
    <property type="term" value="F:acyltransferase activity, transferring groups other than amino-acyl groups"/>
    <property type="evidence" value="ECO:0007669"/>
    <property type="project" value="InterPro"/>
</dbReference>
<dbReference type="RefSeq" id="WP_161410842.1">
    <property type="nucleotide sequence ID" value="NZ_WTUZ01000039.1"/>
</dbReference>
<dbReference type="Gene3D" id="3.40.630.30">
    <property type="match status" value="1"/>
</dbReference>
<dbReference type="SUPFAM" id="SSF55729">
    <property type="entry name" value="Acyl-CoA N-acyltransferases (Nat)"/>
    <property type="match status" value="1"/>
</dbReference>
<name>A0A6L8V9X4_9BACL</name>
<proteinExistence type="predicted"/>